<evidence type="ECO:0000313" key="3">
    <source>
        <dbReference type="EMBL" id="MCG7939495.1"/>
    </source>
</evidence>
<evidence type="ECO:0000313" key="4">
    <source>
        <dbReference type="Proteomes" id="UP000886687"/>
    </source>
</evidence>
<name>A0A9E4K642_9GAMM</name>
<accession>A0A9E4K642</accession>
<gene>
    <name evidence="3" type="ORF">JAZ04_11680</name>
</gene>
<evidence type="ECO:0000259" key="2">
    <source>
        <dbReference type="Pfam" id="PF18932"/>
    </source>
</evidence>
<dbReference type="Proteomes" id="UP000886687">
    <property type="component" value="Unassembled WGS sequence"/>
</dbReference>
<feature type="domain" description="DUF5681" evidence="2">
    <location>
        <begin position="3"/>
        <end position="60"/>
    </location>
</feature>
<comment type="caution">
    <text evidence="3">The sequence shown here is derived from an EMBL/GenBank/DDBJ whole genome shotgun (WGS) entry which is preliminary data.</text>
</comment>
<feature type="compositionally biased region" description="Basic residues" evidence="1">
    <location>
        <begin position="14"/>
        <end position="24"/>
    </location>
</feature>
<dbReference type="EMBL" id="JAEPDI010000006">
    <property type="protein sequence ID" value="MCG7939495.1"/>
    <property type="molecule type" value="Genomic_DNA"/>
</dbReference>
<dbReference type="InterPro" id="IPR043736">
    <property type="entry name" value="DUF5681"/>
</dbReference>
<sequence length="136" mass="14602">MAKFKPGQSGNPKGRPKGSRKISKLRAKLEPYADDLIEKAVDLALGGDLQALKLCLERLLPPLRPQAESVKLSALSKAESLSDMGEAILQSIAAGELPPDVGRDLLTAIAAQMQIAEGDELQKRLELLEGMTSDQK</sequence>
<organism evidence="3 4">
    <name type="scientific">Candidatus Thiodiazotropha lotti</name>
    <dbReference type="NCBI Taxonomy" id="2792787"/>
    <lineage>
        <taxon>Bacteria</taxon>
        <taxon>Pseudomonadati</taxon>
        <taxon>Pseudomonadota</taxon>
        <taxon>Gammaproteobacteria</taxon>
        <taxon>Chromatiales</taxon>
        <taxon>Sedimenticolaceae</taxon>
        <taxon>Candidatus Thiodiazotropha</taxon>
    </lineage>
</organism>
<dbReference type="Pfam" id="PF18932">
    <property type="entry name" value="DUF5681"/>
    <property type="match status" value="1"/>
</dbReference>
<evidence type="ECO:0000256" key="1">
    <source>
        <dbReference type="SAM" id="MobiDB-lite"/>
    </source>
</evidence>
<feature type="region of interest" description="Disordered" evidence="1">
    <location>
        <begin position="1"/>
        <end position="24"/>
    </location>
</feature>
<dbReference type="AlphaFoldDB" id="A0A9E4K642"/>
<proteinExistence type="predicted"/>
<protein>
    <submittedName>
        <fullName evidence="3">DUF5681 domain-containing protein</fullName>
    </submittedName>
</protein>
<reference evidence="3" key="1">
    <citation type="journal article" date="2021" name="Proc. Natl. Acad. Sci. U.S.A.">
        <title>Global biogeography of chemosynthetic symbionts reveals both localized and globally distributed symbiont groups. .</title>
        <authorList>
            <person name="Osvatic J.T."/>
            <person name="Wilkins L.G.E."/>
            <person name="Leibrecht L."/>
            <person name="Leray M."/>
            <person name="Zauner S."/>
            <person name="Polzin J."/>
            <person name="Camacho Y."/>
            <person name="Gros O."/>
            <person name="van Gils J.A."/>
            <person name="Eisen J.A."/>
            <person name="Petersen J.M."/>
            <person name="Yuen B."/>
        </authorList>
    </citation>
    <scope>NUCLEOTIDE SEQUENCE</scope>
    <source>
        <strain evidence="3">MAGL173</strain>
    </source>
</reference>